<dbReference type="GeneID" id="82883567"/>
<dbReference type="KEGG" id="aji:C0Z10_08815"/>
<sequence>MTGSTRNRSSRTAADGGRSWWRVCLDAAVVAVGVVILVWGTVVLAHPTLTCRGVEMGPGDVCHKSSYTSLRTDTVQSYEQRRRAVAQSRPTVIALGAVVTVFGAGMLTRRLRRPEPPAPKQ</sequence>
<reference evidence="2" key="1">
    <citation type="submission" date="2017-12" db="EMBL/GenBank/DDBJ databases">
        <title>Whole genome sequencing of Acidipropionibacterium jensenii strains JS279 and JS280.</title>
        <authorList>
            <person name="Deptula P."/>
            <person name="Laine P."/>
            <person name="Smolander O.-P."/>
            <person name="Paulin L."/>
            <person name="Auvinen P."/>
            <person name="Varmanen P."/>
        </authorList>
    </citation>
    <scope>NUCLEOTIDE SEQUENCE [LARGE SCALE GENOMIC DNA]</scope>
    <source>
        <strain evidence="2">JS280</strain>
    </source>
</reference>
<organism evidence="1 2">
    <name type="scientific">Acidipropionibacterium jensenii</name>
    <dbReference type="NCBI Taxonomy" id="1749"/>
    <lineage>
        <taxon>Bacteria</taxon>
        <taxon>Bacillati</taxon>
        <taxon>Actinomycetota</taxon>
        <taxon>Actinomycetes</taxon>
        <taxon>Propionibacteriales</taxon>
        <taxon>Propionibacteriaceae</taxon>
        <taxon>Acidipropionibacterium</taxon>
    </lineage>
</organism>
<dbReference type="RefSeq" id="WP_097799121.1">
    <property type="nucleotide sequence ID" value="NZ_CP025570.1"/>
</dbReference>
<gene>
    <name evidence="1" type="ORF">C0Z10_08815</name>
</gene>
<evidence type="ECO:0000313" key="1">
    <source>
        <dbReference type="EMBL" id="AZZ39835.1"/>
    </source>
</evidence>
<dbReference type="AlphaFoldDB" id="A0A3Q9UIV9"/>
<accession>A0A3Q9UIV9</accession>
<dbReference type="EMBL" id="CP025570">
    <property type="protein sequence ID" value="AZZ39835.1"/>
    <property type="molecule type" value="Genomic_DNA"/>
</dbReference>
<evidence type="ECO:0000313" key="2">
    <source>
        <dbReference type="Proteomes" id="UP000285875"/>
    </source>
</evidence>
<name>A0A3Q9UIV9_9ACTN</name>
<dbReference type="Proteomes" id="UP000285875">
    <property type="component" value="Chromosome"/>
</dbReference>
<proteinExistence type="predicted"/>
<protein>
    <submittedName>
        <fullName evidence="1">Uncharacterized protein</fullName>
    </submittedName>
</protein>